<dbReference type="EMBL" id="CP017015">
    <property type="protein sequence ID" value="AOG60263.1"/>
    <property type="molecule type" value="Genomic_DNA"/>
</dbReference>
<sequence length="56" mass="6367">MKSEDKKKKVVNVKIGNNVLVNNIDENIEDAVKTIVKNMDEHINDAVMKSILKDDE</sequence>
<accession>A0A1B3SK01</accession>
<name>A0A1B3SK01_9MOLU</name>
<organism evidence="1 2">
    <name type="scientific">Spiroplasma helicoides</name>
    <dbReference type="NCBI Taxonomy" id="216938"/>
    <lineage>
        <taxon>Bacteria</taxon>
        <taxon>Bacillati</taxon>
        <taxon>Mycoplasmatota</taxon>
        <taxon>Mollicutes</taxon>
        <taxon>Entomoplasmatales</taxon>
        <taxon>Spiroplasmataceae</taxon>
        <taxon>Spiroplasma</taxon>
    </lineage>
</organism>
<dbReference type="AlphaFoldDB" id="A0A1B3SK01"/>
<protein>
    <submittedName>
        <fullName evidence="1">Uncharacterized protein</fullName>
    </submittedName>
</protein>
<proteinExistence type="predicted"/>
<dbReference type="KEGG" id="shj:SHELI_v1c03080"/>
<keyword evidence="2" id="KW-1185">Reference proteome</keyword>
<dbReference type="RefSeq" id="WP_157087560.1">
    <property type="nucleotide sequence ID" value="NZ_CP017015.1"/>
</dbReference>
<dbReference type="Proteomes" id="UP000094378">
    <property type="component" value="Chromosome"/>
</dbReference>
<evidence type="ECO:0000313" key="1">
    <source>
        <dbReference type="EMBL" id="AOG60263.1"/>
    </source>
</evidence>
<reference evidence="1 2" key="1">
    <citation type="submission" date="2016-08" db="EMBL/GenBank/DDBJ databases">
        <title>Complete genome sequence of Spiroplasma helicoides TABS-2 (DSM 22551).</title>
        <authorList>
            <person name="Shen W.-Y."/>
            <person name="Lo W.-S."/>
            <person name="Lai Y.-C."/>
            <person name="Kuo C.-H."/>
        </authorList>
    </citation>
    <scope>NUCLEOTIDE SEQUENCE [LARGE SCALE GENOMIC DNA]</scope>
    <source>
        <strain evidence="1 2">TABS-2</strain>
    </source>
</reference>
<gene>
    <name evidence="1" type="ORF">SHELI_v1c03080</name>
</gene>
<dbReference type="STRING" id="216938.SHELI_v1c03080"/>
<evidence type="ECO:0000313" key="2">
    <source>
        <dbReference type="Proteomes" id="UP000094378"/>
    </source>
</evidence>